<dbReference type="Proteomes" id="UP000181951">
    <property type="component" value="Unassembled WGS sequence"/>
</dbReference>
<evidence type="ECO:0000313" key="2">
    <source>
        <dbReference type="Proteomes" id="UP000181951"/>
    </source>
</evidence>
<protein>
    <recommendedName>
        <fullName evidence="3">Antibiotic biosynthesis monooxygenase</fullName>
    </recommendedName>
</protein>
<accession>A0A1H8MIY9</accession>
<keyword evidence="2" id="KW-1185">Reference proteome</keyword>
<sequence length="97" mass="10737">MTVTLMWEAAAADGRGAALLSWARGQAAALPGEPARREFLTAPGDRVLVITWWDAPYAAELPELADPPQELVRRGVHRWRFVSVSVEPADRNTHHPE</sequence>
<dbReference type="RefSeq" id="WP_069466050.1">
    <property type="nucleotide sequence ID" value="NZ_FODD01000019.1"/>
</dbReference>
<dbReference type="EMBL" id="FODD01000019">
    <property type="protein sequence ID" value="SEO17365.1"/>
    <property type="molecule type" value="Genomic_DNA"/>
</dbReference>
<reference evidence="1 2" key="1">
    <citation type="submission" date="2016-10" db="EMBL/GenBank/DDBJ databases">
        <authorList>
            <person name="de Groot N.N."/>
        </authorList>
    </citation>
    <scope>NUCLEOTIDE SEQUENCE [LARGE SCALE GENOMIC DNA]</scope>
    <source>
        <strain evidence="1 2">CGMCC 4.2026</strain>
    </source>
</reference>
<organism evidence="1 2">
    <name type="scientific">Actinacidiphila rubida</name>
    <dbReference type="NCBI Taxonomy" id="310780"/>
    <lineage>
        <taxon>Bacteria</taxon>
        <taxon>Bacillati</taxon>
        <taxon>Actinomycetota</taxon>
        <taxon>Actinomycetes</taxon>
        <taxon>Kitasatosporales</taxon>
        <taxon>Streptomycetaceae</taxon>
        <taxon>Actinacidiphila</taxon>
    </lineage>
</organism>
<proteinExistence type="predicted"/>
<dbReference type="STRING" id="310780.SAMN05216267_10199"/>
<evidence type="ECO:0000313" key="1">
    <source>
        <dbReference type="EMBL" id="SEO17365.1"/>
    </source>
</evidence>
<evidence type="ECO:0008006" key="3">
    <source>
        <dbReference type="Google" id="ProtNLM"/>
    </source>
</evidence>
<dbReference type="AlphaFoldDB" id="A0A1H8MIY9"/>
<gene>
    <name evidence="1" type="ORF">SAMN05216267_10199</name>
</gene>
<dbReference type="OrthoDB" id="3296167at2"/>
<name>A0A1H8MIY9_9ACTN</name>